<accession>A0A0Q3VIB3</accession>
<evidence type="ECO:0000313" key="1">
    <source>
        <dbReference type="EMBL" id="KQL20475.1"/>
    </source>
</evidence>
<proteinExistence type="predicted"/>
<organism evidence="1 2">
    <name type="scientific">Cytobacillus solani</name>
    <dbReference type="NCBI Taxonomy" id="1637975"/>
    <lineage>
        <taxon>Bacteria</taxon>
        <taxon>Bacillati</taxon>
        <taxon>Bacillota</taxon>
        <taxon>Bacilli</taxon>
        <taxon>Bacillales</taxon>
        <taxon>Bacillaceae</taxon>
        <taxon>Cytobacillus</taxon>
    </lineage>
</organism>
<gene>
    <name evidence="1" type="ORF">AN957_19045</name>
</gene>
<dbReference type="AlphaFoldDB" id="A0A0Q3VIB3"/>
<dbReference type="RefSeq" id="WP_056685629.1">
    <property type="nucleotide sequence ID" value="NZ_LJIX01000006.1"/>
</dbReference>
<name>A0A0Q3VIB3_9BACI</name>
<dbReference type="Proteomes" id="UP000050996">
    <property type="component" value="Unassembled WGS sequence"/>
</dbReference>
<keyword evidence="2" id="KW-1185">Reference proteome</keyword>
<comment type="caution">
    <text evidence="1">The sequence shown here is derived from an EMBL/GenBank/DDBJ whole genome shotgun (WGS) entry which is preliminary data.</text>
</comment>
<dbReference type="EMBL" id="LJIX01000006">
    <property type="protein sequence ID" value="KQL20475.1"/>
    <property type="molecule type" value="Genomic_DNA"/>
</dbReference>
<reference evidence="1 2" key="1">
    <citation type="submission" date="2015-09" db="EMBL/GenBank/DDBJ databases">
        <title>Genome sequencing project for genomic taxonomy and phylogenomics of Bacillus-like bacteria.</title>
        <authorList>
            <person name="Liu B."/>
            <person name="Wang J."/>
            <person name="Zhu Y."/>
            <person name="Liu G."/>
            <person name="Chen Q."/>
            <person name="Chen Z."/>
            <person name="Lan J."/>
            <person name="Che J."/>
            <person name="Ge C."/>
            <person name="Shi H."/>
            <person name="Pan Z."/>
            <person name="Liu X."/>
        </authorList>
    </citation>
    <scope>NUCLEOTIDE SEQUENCE [LARGE SCALE GENOMIC DNA]</scope>
    <source>
        <strain evidence="1 2">FJAT-18043</strain>
    </source>
</reference>
<sequence>MRVGVTFQLFKKVGDNMVAEKFESYKEIDVDTSYKGDLHQLIKVELAEVLGVPKQQFKVKTYKQI</sequence>
<dbReference type="PATRIC" id="fig|1637975.4.peg.3768"/>
<evidence type="ECO:0000313" key="2">
    <source>
        <dbReference type="Proteomes" id="UP000050996"/>
    </source>
</evidence>
<protein>
    <submittedName>
        <fullName evidence="1">Uncharacterized protein</fullName>
    </submittedName>
</protein>